<accession>A0A0F9IMP1</accession>
<proteinExistence type="predicted"/>
<evidence type="ECO:0000256" key="1">
    <source>
        <dbReference type="SAM" id="Coils"/>
    </source>
</evidence>
<evidence type="ECO:0000313" key="2">
    <source>
        <dbReference type="EMBL" id="KKM21054.1"/>
    </source>
</evidence>
<organism evidence="2">
    <name type="scientific">marine sediment metagenome</name>
    <dbReference type="NCBI Taxonomy" id="412755"/>
    <lineage>
        <taxon>unclassified sequences</taxon>
        <taxon>metagenomes</taxon>
        <taxon>ecological metagenomes</taxon>
    </lineage>
</organism>
<feature type="coiled-coil region" evidence="1">
    <location>
        <begin position="8"/>
        <end position="42"/>
    </location>
</feature>
<dbReference type="AlphaFoldDB" id="A0A0F9IMP1"/>
<name>A0A0F9IMP1_9ZZZZ</name>
<reference evidence="2" key="1">
    <citation type="journal article" date="2015" name="Nature">
        <title>Complex archaea that bridge the gap between prokaryotes and eukaryotes.</title>
        <authorList>
            <person name="Spang A."/>
            <person name="Saw J.H."/>
            <person name="Jorgensen S.L."/>
            <person name="Zaremba-Niedzwiedzka K."/>
            <person name="Martijn J."/>
            <person name="Lind A.E."/>
            <person name="van Eijk R."/>
            <person name="Schleper C."/>
            <person name="Guy L."/>
            <person name="Ettema T.J."/>
        </authorList>
    </citation>
    <scope>NUCLEOTIDE SEQUENCE</scope>
</reference>
<gene>
    <name evidence="2" type="ORF">LCGC14_1639320</name>
</gene>
<dbReference type="EMBL" id="LAZR01013638">
    <property type="protein sequence ID" value="KKM21054.1"/>
    <property type="molecule type" value="Genomic_DNA"/>
</dbReference>
<comment type="caution">
    <text evidence="2">The sequence shown here is derived from an EMBL/GenBank/DDBJ whole genome shotgun (WGS) entry which is preliminary data.</text>
</comment>
<sequence>MSTKLQLKELAELNRKRVEKIRKQLADNIKKANQTRIEQKAEQYRYHQHNP</sequence>
<keyword evidence="1" id="KW-0175">Coiled coil</keyword>
<protein>
    <submittedName>
        <fullName evidence="2">Uncharacterized protein</fullName>
    </submittedName>
</protein>